<comment type="similarity">
    <text evidence="1">Belongs to the peptidase C2 family.</text>
</comment>
<dbReference type="PROSITE" id="PS50203">
    <property type="entry name" value="CALPAIN_CAT"/>
    <property type="match status" value="1"/>
</dbReference>
<feature type="active site" evidence="8 9">
    <location>
        <position position="281"/>
    </location>
</feature>
<dbReference type="InterPro" id="IPR011992">
    <property type="entry name" value="EF-hand-dom_pair"/>
</dbReference>
<dbReference type="AlphaFoldDB" id="A0A8C7V8K1"/>
<organism evidence="13 14">
    <name type="scientific">Oncorhynchus mykiss</name>
    <name type="common">Rainbow trout</name>
    <name type="synonym">Salmo gairdneri</name>
    <dbReference type="NCBI Taxonomy" id="8022"/>
    <lineage>
        <taxon>Eukaryota</taxon>
        <taxon>Metazoa</taxon>
        <taxon>Chordata</taxon>
        <taxon>Craniata</taxon>
        <taxon>Vertebrata</taxon>
        <taxon>Euteleostomi</taxon>
        <taxon>Actinopterygii</taxon>
        <taxon>Neopterygii</taxon>
        <taxon>Teleostei</taxon>
        <taxon>Protacanthopterygii</taxon>
        <taxon>Salmoniformes</taxon>
        <taxon>Salmonidae</taxon>
        <taxon>Salmoninae</taxon>
        <taxon>Oncorhynchus</taxon>
    </lineage>
</organism>
<dbReference type="Gene3D" id="1.10.238.10">
    <property type="entry name" value="EF-hand"/>
    <property type="match status" value="1"/>
</dbReference>
<evidence type="ECO:0000259" key="12">
    <source>
        <dbReference type="PROSITE" id="PS50222"/>
    </source>
</evidence>
<evidence type="ECO:0000256" key="9">
    <source>
        <dbReference type="PROSITE-ProRule" id="PRU00239"/>
    </source>
</evidence>
<dbReference type="SMART" id="SM00054">
    <property type="entry name" value="EFh"/>
    <property type="match status" value="2"/>
</dbReference>
<keyword evidence="5 9" id="KW-0378">Hydrolase</keyword>
<dbReference type="GO" id="GO:0006508">
    <property type="term" value="P:proteolysis"/>
    <property type="evidence" value="ECO:0007669"/>
    <property type="project" value="UniProtKB-KW"/>
</dbReference>
<reference evidence="13" key="2">
    <citation type="submission" date="2025-08" db="UniProtKB">
        <authorList>
            <consortium name="Ensembl"/>
        </authorList>
    </citation>
    <scope>IDENTIFICATION</scope>
</reference>
<dbReference type="CDD" id="cd00044">
    <property type="entry name" value="CysPc"/>
    <property type="match status" value="1"/>
</dbReference>
<feature type="domain" description="Calpain catalytic" evidence="11">
    <location>
        <begin position="45"/>
        <end position="339"/>
    </location>
</feature>
<evidence type="ECO:0000256" key="8">
    <source>
        <dbReference type="PIRSR" id="PIRSR622684-1"/>
    </source>
</evidence>
<evidence type="ECO:0000256" key="3">
    <source>
        <dbReference type="ARBA" id="ARBA00022723"/>
    </source>
</evidence>
<feature type="active site" evidence="8 9">
    <location>
        <position position="259"/>
    </location>
</feature>
<dbReference type="InterPro" id="IPR036213">
    <property type="entry name" value="Calpain_III_sf"/>
</dbReference>
<dbReference type="FunFam" id="2.60.120.380:FF:000001">
    <property type="entry name" value="Calpain-1 catalytic subunit"/>
    <property type="match status" value="1"/>
</dbReference>
<reference evidence="13" key="1">
    <citation type="submission" date="2020-07" db="EMBL/GenBank/DDBJ databases">
        <title>A long reads based de novo assembly of the rainbow trout Arlee double haploid line genome.</title>
        <authorList>
            <person name="Gao G."/>
            <person name="Palti Y."/>
        </authorList>
    </citation>
    <scope>NUCLEOTIDE SEQUENCE [LARGE SCALE GENOMIC DNA]</scope>
</reference>
<proteinExistence type="inferred from homology"/>
<feature type="region of interest" description="Disordered" evidence="10">
    <location>
        <begin position="1"/>
        <end position="25"/>
    </location>
</feature>
<dbReference type="Proteomes" id="UP000694395">
    <property type="component" value="Chromosome 17"/>
</dbReference>
<evidence type="ECO:0000256" key="7">
    <source>
        <dbReference type="ARBA" id="ARBA00022837"/>
    </source>
</evidence>
<dbReference type="SUPFAM" id="SSF47473">
    <property type="entry name" value="EF-hand"/>
    <property type="match status" value="1"/>
</dbReference>
<sequence>MSSIANHLARRKAREEGEGSNDKAIPFNKQDFQTLRRECLESGKLFSDTSFPADWNSLGYNELGRYSSKTRGVEWKRPKVRTLSQCKEDSCRRYIPQGCGDCWLLAALASLTLDKDILARVVPPGQSFEENYAGIFHFQFWQYGQWVDVVIDDRLPTREGKLLFVHSAEGSEFWSALLEKAYAKVNSSYEALSGGSTTEGFEDFTGGIAETYNLSNAPQCLFKIMKKALGLGSLLGCSIDITSAYETEAVTGQKLVKGHAYSITAAEEVRISLFSLVRIRNPWGQVEWTGAWSDDSREWDGVRPEEKSKLDHSAEDGEFWMAYSDFLRQYSKLEICNLTPDTLVSDEVGRWNHYQFEGMWRVGSTAGGCRNHAATFCSNPQFAIKLDDVDDDPHDGKDGCTFLVGLMQKDGRKERRFSRDLNTIGFSIYQYKGRTNIHLGPDVLLRQKSVAMSNTFINLREICDRFKLPPGEYVIIPSTFEPHKKGSFLLRVFAEKHAATRWLYLLPLCFQGSHVKTDGFSLETCRHIISLLDMDGNAKLGLVEFHTVWTKIQKYLEIFKSHDSDNSGTMSTHEMRGALTEAGFQLNSEVLQLIVSRYANSEYSMDFDCFMGCLIRLEMLFKMFKTLDKHDSGKIELDALQVCLHI</sequence>
<dbReference type="PANTHER" id="PTHR10183">
    <property type="entry name" value="CALPAIN"/>
    <property type="match status" value="1"/>
</dbReference>
<dbReference type="CDD" id="cd00214">
    <property type="entry name" value="Calpain_III"/>
    <property type="match status" value="1"/>
</dbReference>
<name>A0A8C7V8K1_ONCMY</name>
<dbReference type="PANTHER" id="PTHR10183:SF409">
    <property type="entry name" value="CALPAIN-8"/>
    <property type="match status" value="1"/>
</dbReference>
<dbReference type="InterPro" id="IPR038765">
    <property type="entry name" value="Papain-like_cys_pep_sf"/>
</dbReference>
<dbReference type="Gene3D" id="3.90.70.10">
    <property type="entry name" value="Cysteine proteinases"/>
    <property type="match status" value="1"/>
</dbReference>
<dbReference type="PRINTS" id="PR00704">
    <property type="entry name" value="CALPAIN"/>
</dbReference>
<dbReference type="Ensembl" id="ENSOMYT00000113365.2">
    <property type="protein sequence ID" value="ENSOMYP00000104557.2"/>
    <property type="gene ID" value="ENSOMYG00000046749.2"/>
</dbReference>
<feature type="domain" description="EF-hand" evidence="12">
    <location>
        <begin position="550"/>
        <end position="585"/>
    </location>
</feature>
<dbReference type="PROSITE" id="PS50222">
    <property type="entry name" value="EF_HAND_2"/>
    <property type="match status" value="1"/>
</dbReference>
<dbReference type="InterPro" id="IPR002048">
    <property type="entry name" value="EF_hand_dom"/>
</dbReference>
<dbReference type="GO" id="GO:0005737">
    <property type="term" value="C:cytoplasm"/>
    <property type="evidence" value="ECO:0007669"/>
    <property type="project" value="TreeGrafter"/>
</dbReference>
<dbReference type="SMART" id="SM00230">
    <property type="entry name" value="CysPc"/>
    <property type="match status" value="1"/>
</dbReference>
<dbReference type="InterPro" id="IPR022683">
    <property type="entry name" value="Calpain_III"/>
</dbReference>
<dbReference type="SUPFAM" id="SSF54001">
    <property type="entry name" value="Cysteine proteinases"/>
    <property type="match status" value="1"/>
</dbReference>
<dbReference type="PROSITE" id="PS00018">
    <property type="entry name" value="EF_HAND_1"/>
    <property type="match status" value="1"/>
</dbReference>
<protein>
    <submittedName>
        <fullName evidence="13">Calpain 8</fullName>
    </submittedName>
</protein>
<evidence type="ECO:0000259" key="11">
    <source>
        <dbReference type="PROSITE" id="PS50203"/>
    </source>
</evidence>
<evidence type="ECO:0000256" key="1">
    <source>
        <dbReference type="ARBA" id="ARBA00007623"/>
    </source>
</evidence>
<keyword evidence="4" id="KW-0677">Repeat</keyword>
<evidence type="ECO:0000256" key="5">
    <source>
        <dbReference type="ARBA" id="ARBA00022801"/>
    </source>
</evidence>
<reference evidence="13" key="3">
    <citation type="submission" date="2025-09" db="UniProtKB">
        <authorList>
            <consortium name="Ensembl"/>
        </authorList>
    </citation>
    <scope>IDENTIFICATION</scope>
</reference>
<accession>A0A8C7V8K1</accession>
<feature type="active site" evidence="8 9">
    <location>
        <position position="102"/>
    </location>
</feature>
<evidence type="ECO:0000313" key="14">
    <source>
        <dbReference type="Proteomes" id="UP000694395"/>
    </source>
</evidence>
<dbReference type="GeneTree" id="ENSGT00940000154784"/>
<dbReference type="GO" id="GO:0004198">
    <property type="term" value="F:calcium-dependent cysteine-type endopeptidase activity"/>
    <property type="evidence" value="ECO:0007669"/>
    <property type="project" value="InterPro"/>
</dbReference>
<dbReference type="InterPro" id="IPR022684">
    <property type="entry name" value="Calpain_cysteine_protease"/>
</dbReference>
<evidence type="ECO:0000256" key="6">
    <source>
        <dbReference type="ARBA" id="ARBA00022807"/>
    </source>
</evidence>
<dbReference type="Pfam" id="PF00648">
    <property type="entry name" value="Peptidase_C2"/>
    <property type="match status" value="1"/>
</dbReference>
<keyword evidence="7" id="KW-0106">Calcium</keyword>
<keyword evidence="2 9" id="KW-0645">Protease</keyword>
<dbReference type="InterPro" id="IPR033883">
    <property type="entry name" value="C2_III"/>
</dbReference>
<dbReference type="SMART" id="SM00720">
    <property type="entry name" value="calpain_III"/>
    <property type="match status" value="1"/>
</dbReference>
<dbReference type="InterPro" id="IPR022682">
    <property type="entry name" value="Calpain_domain_III"/>
</dbReference>
<evidence type="ECO:0000256" key="2">
    <source>
        <dbReference type="ARBA" id="ARBA00022670"/>
    </source>
</evidence>
<dbReference type="GO" id="GO:0005509">
    <property type="term" value="F:calcium ion binding"/>
    <property type="evidence" value="ECO:0007669"/>
    <property type="project" value="InterPro"/>
</dbReference>
<keyword evidence="14" id="KW-1185">Reference proteome</keyword>
<dbReference type="InterPro" id="IPR001300">
    <property type="entry name" value="Peptidase_C2_calpain_cat"/>
</dbReference>
<dbReference type="Gene3D" id="2.60.120.380">
    <property type="match status" value="1"/>
</dbReference>
<dbReference type="Pfam" id="PF01067">
    <property type="entry name" value="Calpain_III"/>
    <property type="match status" value="1"/>
</dbReference>
<evidence type="ECO:0000313" key="13">
    <source>
        <dbReference type="Ensembl" id="ENSOMYP00000104557.2"/>
    </source>
</evidence>
<keyword evidence="3" id="KW-0479">Metal-binding</keyword>
<keyword evidence="6 9" id="KW-0788">Thiol protease</keyword>
<dbReference type="SUPFAM" id="SSF49758">
    <property type="entry name" value="Calpain large subunit, middle domain (domain III)"/>
    <property type="match status" value="1"/>
</dbReference>
<evidence type="ECO:0000256" key="4">
    <source>
        <dbReference type="ARBA" id="ARBA00022737"/>
    </source>
</evidence>
<dbReference type="InterPro" id="IPR018247">
    <property type="entry name" value="EF_Hand_1_Ca_BS"/>
</dbReference>
<dbReference type="FunFam" id="3.90.70.10:FF:000001">
    <property type="entry name" value="Calpain-1 catalytic subunit"/>
    <property type="match status" value="1"/>
</dbReference>
<evidence type="ECO:0000256" key="10">
    <source>
        <dbReference type="SAM" id="MobiDB-lite"/>
    </source>
</evidence>